<dbReference type="Proteomes" id="UP000567179">
    <property type="component" value="Unassembled WGS sequence"/>
</dbReference>
<dbReference type="EMBL" id="JAACJJ010000058">
    <property type="protein sequence ID" value="KAF5310030.1"/>
    <property type="molecule type" value="Genomic_DNA"/>
</dbReference>
<comment type="caution">
    <text evidence="1">The sequence shown here is derived from an EMBL/GenBank/DDBJ whole genome shotgun (WGS) entry which is preliminary data.</text>
</comment>
<protein>
    <submittedName>
        <fullName evidence="1">Uncharacterized protein</fullName>
    </submittedName>
</protein>
<accession>A0A8H5ERS4</accession>
<evidence type="ECO:0000313" key="1">
    <source>
        <dbReference type="EMBL" id="KAF5310030.1"/>
    </source>
</evidence>
<keyword evidence="2" id="KW-1185">Reference proteome</keyword>
<gene>
    <name evidence="1" type="ORF">D9619_010149</name>
</gene>
<evidence type="ECO:0000313" key="2">
    <source>
        <dbReference type="Proteomes" id="UP000567179"/>
    </source>
</evidence>
<proteinExistence type="predicted"/>
<sequence>MLMYRLYNATGPSGVPVTERIPTNVEDFPKAGANTGLVIGQFASGYAADAFGQKAVSIDAPPSSFRVRRQARLSGIVGRVYAPIAPIFSLFTSRQRAHAHDPHDHSHPHHVHRVLSPNHATFYLPFFRI</sequence>
<dbReference type="AlphaFoldDB" id="A0A8H5ERS4"/>
<reference evidence="1 2" key="1">
    <citation type="journal article" date="2020" name="ISME J.">
        <title>Uncovering the hidden diversity of litter-decomposition mechanisms in mushroom-forming fungi.</title>
        <authorList>
            <person name="Floudas D."/>
            <person name="Bentzer J."/>
            <person name="Ahren D."/>
            <person name="Johansson T."/>
            <person name="Persson P."/>
            <person name="Tunlid A."/>
        </authorList>
    </citation>
    <scope>NUCLEOTIDE SEQUENCE [LARGE SCALE GENOMIC DNA]</scope>
    <source>
        <strain evidence="1 2">CBS 101986</strain>
    </source>
</reference>
<name>A0A8H5ERS4_9AGAR</name>
<organism evidence="1 2">
    <name type="scientific">Psilocybe cf. subviscida</name>
    <dbReference type="NCBI Taxonomy" id="2480587"/>
    <lineage>
        <taxon>Eukaryota</taxon>
        <taxon>Fungi</taxon>
        <taxon>Dikarya</taxon>
        <taxon>Basidiomycota</taxon>
        <taxon>Agaricomycotina</taxon>
        <taxon>Agaricomycetes</taxon>
        <taxon>Agaricomycetidae</taxon>
        <taxon>Agaricales</taxon>
        <taxon>Agaricineae</taxon>
        <taxon>Strophariaceae</taxon>
        <taxon>Psilocybe</taxon>
    </lineage>
</organism>